<dbReference type="AlphaFoldDB" id="A0A4Y8MJQ9"/>
<sequence length="118" mass="13498">MLNRIAGIDQESLLANCRRDPVTLHFVRTCIQTMRALASRRAESLEDKLRRDRGELVVAEQMRQALTTMLERLGKGLDRLPDQVVERLGLPETSGDQIRALIDDLRRVMVDETRTLLS</sequence>
<evidence type="ECO:0000313" key="1">
    <source>
        <dbReference type="EMBL" id="TFE37613.1"/>
    </source>
</evidence>
<dbReference type="RefSeq" id="WP_134466136.1">
    <property type="nucleotide sequence ID" value="NZ_JBHMFL010000137.1"/>
</dbReference>
<organism evidence="1 2">
    <name type="scientific">Paraburkholderia dipogonis</name>
    <dbReference type="NCBI Taxonomy" id="1211383"/>
    <lineage>
        <taxon>Bacteria</taxon>
        <taxon>Pseudomonadati</taxon>
        <taxon>Pseudomonadota</taxon>
        <taxon>Betaproteobacteria</taxon>
        <taxon>Burkholderiales</taxon>
        <taxon>Burkholderiaceae</taxon>
        <taxon>Paraburkholderia</taxon>
    </lineage>
</organism>
<comment type="caution">
    <text evidence="1">The sequence shown here is derived from an EMBL/GenBank/DDBJ whole genome shotgun (WGS) entry which is preliminary data.</text>
</comment>
<evidence type="ECO:0000313" key="2">
    <source>
        <dbReference type="Proteomes" id="UP000297385"/>
    </source>
</evidence>
<accession>A0A4Y8MJQ9</accession>
<protein>
    <submittedName>
        <fullName evidence="1">Uncharacterized protein</fullName>
    </submittedName>
</protein>
<dbReference type="Proteomes" id="UP000297385">
    <property type="component" value="Unassembled WGS sequence"/>
</dbReference>
<name>A0A4Y8MJQ9_9BURK</name>
<proteinExistence type="predicted"/>
<reference evidence="1 2" key="1">
    <citation type="submission" date="2019-03" db="EMBL/GenBank/DDBJ databases">
        <title>Complete Genome Sequence of Paraburkholderia dipogonis ICMP 19430T, a Nitrogen-fixing Symbiont of the South African Invasive Legume Dipogon lignosus in New Zealand.</title>
        <authorList>
            <person name="De Meyer S.E."/>
        </authorList>
    </citation>
    <scope>NUCLEOTIDE SEQUENCE [LARGE SCALE GENOMIC DNA]</scope>
    <source>
        <strain evidence="1 2">ICMP 19430</strain>
    </source>
</reference>
<dbReference type="EMBL" id="SNVI01000005">
    <property type="protein sequence ID" value="TFE37613.1"/>
    <property type="molecule type" value="Genomic_DNA"/>
</dbReference>
<gene>
    <name evidence="1" type="ORF">E2553_40055</name>
</gene>